<dbReference type="EMBL" id="JAACLJ010000005">
    <property type="protein sequence ID" value="KAF4585585.1"/>
    <property type="molecule type" value="Genomic_DNA"/>
</dbReference>
<feature type="compositionally biased region" description="Polar residues" evidence="1">
    <location>
        <begin position="1"/>
        <end position="10"/>
    </location>
</feature>
<gene>
    <name evidence="2" type="ORF">GQ602_004890</name>
</gene>
<name>A0A8H4VCG9_9HYPO</name>
<feature type="region of interest" description="Disordered" evidence="1">
    <location>
        <begin position="1"/>
        <end position="23"/>
    </location>
</feature>
<organism evidence="2 3">
    <name type="scientific">Ophiocordyceps camponoti-floridani</name>
    <dbReference type="NCBI Taxonomy" id="2030778"/>
    <lineage>
        <taxon>Eukaryota</taxon>
        <taxon>Fungi</taxon>
        <taxon>Dikarya</taxon>
        <taxon>Ascomycota</taxon>
        <taxon>Pezizomycotina</taxon>
        <taxon>Sordariomycetes</taxon>
        <taxon>Hypocreomycetidae</taxon>
        <taxon>Hypocreales</taxon>
        <taxon>Ophiocordycipitaceae</taxon>
        <taxon>Ophiocordyceps</taxon>
    </lineage>
</organism>
<reference evidence="2 3" key="1">
    <citation type="journal article" date="2020" name="G3 (Bethesda)">
        <title>Genetic Underpinnings of Host Manipulation by Ophiocordyceps as Revealed by Comparative Transcriptomics.</title>
        <authorList>
            <person name="Will I."/>
            <person name="Das B."/>
            <person name="Trinh T."/>
            <person name="Brachmann A."/>
            <person name="Ohm R.A."/>
            <person name="de Bekker C."/>
        </authorList>
    </citation>
    <scope>NUCLEOTIDE SEQUENCE [LARGE SCALE GENOMIC DNA]</scope>
    <source>
        <strain evidence="2 3">EC05</strain>
    </source>
</reference>
<comment type="caution">
    <text evidence="2">The sequence shown here is derived from an EMBL/GenBank/DDBJ whole genome shotgun (WGS) entry which is preliminary data.</text>
</comment>
<protein>
    <submittedName>
        <fullName evidence="2">Uncharacterized protein</fullName>
    </submittedName>
</protein>
<accession>A0A8H4VCG9</accession>
<evidence type="ECO:0000256" key="1">
    <source>
        <dbReference type="SAM" id="MobiDB-lite"/>
    </source>
</evidence>
<evidence type="ECO:0000313" key="3">
    <source>
        <dbReference type="Proteomes" id="UP000562929"/>
    </source>
</evidence>
<evidence type="ECO:0000313" key="2">
    <source>
        <dbReference type="EMBL" id="KAF4585585.1"/>
    </source>
</evidence>
<dbReference type="AlphaFoldDB" id="A0A8H4VCG9"/>
<dbReference type="Proteomes" id="UP000562929">
    <property type="component" value="Unassembled WGS sequence"/>
</dbReference>
<keyword evidence="3" id="KW-1185">Reference proteome</keyword>
<sequence length="67" mass="7324">MSYTNSSSSRGGPRQMPRTFNKTVKADIKSPPLLLGSYNSLPRLARSKQLLYMGCLPPSAALCTLHL</sequence>
<proteinExistence type="predicted"/>